<reference evidence="1 2" key="2">
    <citation type="submission" date="2014-05" db="EMBL/GenBank/DDBJ databases">
        <title>Genome sequence of the 3-chlorobenzoate degrading bacterium Pseudomonas knackmussii B13 shows multiple evidence for horizontal gene transfer.</title>
        <authorList>
            <person name="Miyazaki R."/>
            <person name="Bertelli C."/>
            <person name="Falquet L."/>
            <person name="Robinson-Rechavi M."/>
            <person name="Gharib W."/>
            <person name="Roy S."/>
            <person name="Van der Meer J.R."/>
        </authorList>
    </citation>
    <scope>NUCLEOTIDE SEQUENCE [LARGE SCALE GENOMIC DNA]</scope>
    <source>
        <strain evidence="1 2">B13</strain>
    </source>
</reference>
<dbReference type="Proteomes" id="UP000025241">
    <property type="component" value="Chromosome I"/>
</dbReference>
<gene>
    <name evidence="1" type="ORF">PKB_4866</name>
</gene>
<dbReference type="PATRIC" id="fig|1301098.3.peg.4853"/>
<organism evidence="1 2">
    <name type="scientific">Pseudomonas knackmussii (strain DSM 6978 / CCUG 54928 / LMG 23759 / B13)</name>
    <dbReference type="NCBI Taxonomy" id="1301098"/>
    <lineage>
        <taxon>Bacteria</taxon>
        <taxon>Pseudomonadati</taxon>
        <taxon>Pseudomonadota</taxon>
        <taxon>Gammaproteobacteria</taxon>
        <taxon>Pseudomonadales</taxon>
        <taxon>Pseudomonadaceae</taxon>
        <taxon>Pseudomonas</taxon>
    </lineage>
</organism>
<dbReference type="EMBL" id="HG322950">
    <property type="protein sequence ID" value="CDF86186.1"/>
    <property type="molecule type" value="Genomic_DNA"/>
</dbReference>
<accession>A0A024HMW0</accession>
<proteinExistence type="predicted"/>
<sequence length="79" mass="9175">MQQEQDTLWVELETLDNEHRPQRLRGRMQLRDYLDLIAGCAPLLVRLDDCRRGRRGPVADLFIRSVHILRVMALGPLPA</sequence>
<protein>
    <submittedName>
        <fullName evidence="1">Uncharacterized protein</fullName>
    </submittedName>
</protein>
<evidence type="ECO:0000313" key="2">
    <source>
        <dbReference type="Proteomes" id="UP000025241"/>
    </source>
</evidence>
<dbReference type="KEGG" id="pkc:PKB_4866"/>
<dbReference type="HOGENOM" id="CLU_2603403_0_0_6"/>
<evidence type="ECO:0000313" key="1">
    <source>
        <dbReference type="EMBL" id="CDF86186.1"/>
    </source>
</evidence>
<dbReference type="AlphaFoldDB" id="A0A024HMW0"/>
<keyword evidence="2" id="KW-1185">Reference proteome</keyword>
<dbReference type="RefSeq" id="WP_043255133.1">
    <property type="nucleotide sequence ID" value="NZ_HG322950.1"/>
</dbReference>
<name>A0A024HMW0_PSEKB</name>
<reference evidence="1 2" key="1">
    <citation type="submission" date="2013-03" db="EMBL/GenBank/DDBJ databases">
        <authorList>
            <person name="Linke B."/>
        </authorList>
    </citation>
    <scope>NUCLEOTIDE SEQUENCE [LARGE SCALE GENOMIC DNA]</scope>
    <source>
        <strain evidence="1 2">B13</strain>
    </source>
</reference>
<dbReference type="OrthoDB" id="6898388at2"/>